<evidence type="ECO:0000313" key="3">
    <source>
        <dbReference type="Proteomes" id="UP000283530"/>
    </source>
</evidence>
<feature type="compositionally biased region" description="Basic and acidic residues" evidence="1">
    <location>
        <begin position="23"/>
        <end position="33"/>
    </location>
</feature>
<name>A0A443Q1Z1_9MAGN</name>
<protein>
    <submittedName>
        <fullName evidence="2">Uncharacterized protein</fullName>
    </submittedName>
</protein>
<evidence type="ECO:0000313" key="2">
    <source>
        <dbReference type="EMBL" id="RWR97027.1"/>
    </source>
</evidence>
<dbReference type="EMBL" id="QPKB01000012">
    <property type="protein sequence ID" value="RWR97027.1"/>
    <property type="molecule type" value="Genomic_DNA"/>
</dbReference>
<dbReference type="AlphaFoldDB" id="A0A443Q1Z1"/>
<feature type="region of interest" description="Disordered" evidence="1">
    <location>
        <begin position="1"/>
        <end position="44"/>
    </location>
</feature>
<feature type="region of interest" description="Disordered" evidence="1">
    <location>
        <begin position="88"/>
        <end position="112"/>
    </location>
</feature>
<gene>
    <name evidence="2" type="ORF">CKAN_02643500</name>
</gene>
<sequence>MVLGVGSKGSNNRAMCGEEEEKIEGKERRKEQGEWCGDSAGNVHRRHAIPSDSKLNQDSMATALVLSLLFLASAALLCHCDKIQETQPTSISPKIPHHWKSPSAGLSPTSLSPPSFRQIWTVDASASLSHPNPDHLLPRNGSTNPENP</sequence>
<dbReference type="Proteomes" id="UP000283530">
    <property type="component" value="Unassembled WGS sequence"/>
</dbReference>
<evidence type="ECO:0000256" key="1">
    <source>
        <dbReference type="SAM" id="MobiDB-lite"/>
    </source>
</evidence>
<comment type="caution">
    <text evidence="2">The sequence shown here is derived from an EMBL/GenBank/DDBJ whole genome shotgun (WGS) entry which is preliminary data.</text>
</comment>
<reference evidence="2 3" key="1">
    <citation type="journal article" date="2019" name="Nat. Plants">
        <title>Stout camphor tree genome fills gaps in understanding of flowering plant genome evolution.</title>
        <authorList>
            <person name="Chaw S.M."/>
            <person name="Liu Y.C."/>
            <person name="Wu Y.W."/>
            <person name="Wang H.Y."/>
            <person name="Lin C.I."/>
            <person name="Wu C.S."/>
            <person name="Ke H.M."/>
            <person name="Chang L.Y."/>
            <person name="Hsu C.Y."/>
            <person name="Yang H.T."/>
            <person name="Sudianto E."/>
            <person name="Hsu M.H."/>
            <person name="Wu K.P."/>
            <person name="Wang L.N."/>
            <person name="Leebens-Mack J.H."/>
            <person name="Tsai I.J."/>
        </authorList>
    </citation>
    <scope>NUCLEOTIDE SEQUENCE [LARGE SCALE GENOMIC DNA]</scope>
    <source>
        <strain evidence="3">cv. Chaw 1501</strain>
        <tissue evidence="2">Young leaves</tissue>
    </source>
</reference>
<keyword evidence="3" id="KW-1185">Reference proteome</keyword>
<organism evidence="2 3">
    <name type="scientific">Cinnamomum micranthum f. kanehirae</name>
    <dbReference type="NCBI Taxonomy" id="337451"/>
    <lineage>
        <taxon>Eukaryota</taxon>
        <taxon>Viridiplantae</taxon>
        <taxon>Streptophyta</taxon>
        <taxon>Embryophyta</taxon>
        <taxon>Tracheophyta</taxon>
        <taxon>Spermatophyta</taxon>
        <taxon>Magnoliopsida</taxon>
        <taxon>Magnoliidae</taxon>
        <taxon>Laurales</taxon>
        <taxon>Lauraceae</taxon>
        <taxon>Cinnamomum</taxon>
    </lineage>
</organism>
<proteinExistence type="predicted"/>
<accession>A0A443Q1Z1</accession>
<feature type="region of interest" description="Disordered" evidence="1">
    <location>
        <begin position="127"/>
        <end position="148"/>
    </location>
</feature>